<evidence type="ECO:0000256" key="1">
    <source>
        <dbReference type="SAM" id="Coils"/>
    </source>
</evidence>
<proteinExistence type="predicted"/>
<name>A0A402B743_9CHLR</name>
<evidence type="ECO:0000256" key="2">
    <source>
        <dbReference type="SAM" id="MobiDB-lite"/>
    </source>
</evidence>
<comment type="caution">
    <text evidence="3">The sequence shown here is derived from an EMBL/GenBank/DDBJ whole genome shotgun (WGS) entry which is preliminary data.</text>
</comment>
<protein>
    <recommendedName>
        <fullName evidence="5">DUF4288 domain-containing protein</fullName>
    </recommendedName>
</protein>
<accession>A0A402B743</accession>
<evidence type="ECO:0000313" key="3">
    <source>
        <dbReference type="EMBL" id="GCE27142.1"/>
    </source>
</evidence>
<evidence type="ECO:0008006" key="5">
    <source>
        <dbReference type="Google" id="ProtNLM"/>
    </source>
</evidence>
<feature type="coiled-coil region" evidence="1">
    <location>
        <begin position="74"/>
        <end position="101"/>
    </location>
</feature>
<sequence length="147" mass="16545">MAYIPDNVKWYLAELVEEIKVEGDNENIVHNNLILIRADSPEEAYTKALAKGQELNDAYENTDGKKIIVTFRGISDLNAILDELEDGAEIAYEELTDLSEEEIADMLPAKEELGVFQPDEDDDSKPDLSDSAVAEAMRIIRKSEREK</sequence>
<keyword evidence="4" id="KW-1185">Reference proteome</keyword>
<feature type="region of interest" description="Disordered" evidence="2">
    <location>
        <begin position="112"/>
        <end position="131"/>
    </location>
</feature>
<dbReference type="Proteomes" id="UP000287171">
    <property type="component" value="Unassembled WGS sequence"/>
</dbReference>
<dbReference type="InterPro" id="IPR025630">
    <property type="entry name" value="DUF4288"/>
</dbReference>
<reference evidence="4" key="1">
    <citation type="submission" date="2018-12" db="EMBL/GenBank/DDBJ databases">
        <title>Tengunoibacter tsumagoiensis gen. nov., sp. nov., Dictyobacter kobayashii sp. nov., D. alpinus sp. nov., and D. joshuensis sp. nov. and description of Dictyobacteraceae fam. nov. within the order Ktedonobacterales isolated from Tengu-no-mugimeshi.</title>
        <authorList>
            <person name="Wang C.M."/>
            <person name="Zheng Y."/>
            <person name="Sakai Y."/>
            <person name="Toyoda A."/>
            <person name="Minakuchi Y."/>
            <person name="Abe K."/>
            <person name="Yokota A."/>
            <person name="Yabe S."/>
        </authorList>
    </citation>
    <scope>NUCLEOTIDE SEQUENCE [LARGE SCALE GENOMIC DNA]</scope>
    <source>
        <strain evidence="4">Uno16</strain>
    </source>
</reference>
<dbReference type="EMBL" id="BIFT01000001">
    <property type="protein sequence ID" value="GCE27142.1"/>
    <property type="molecule type" value="Genomic_DNA"/>
</dbReference>
<dbReference type="Pfam" id="PF14119">
    <property type="entry name" value="DUF4288"/>
    <property type="match status" value="1"/>
</dbReference>
<dbReference type="AlphaFoldDB" id="A0A402B743"/>
<evidence type="ECO:0000313" key="4">
    <source>
        <dbReference type="Proteomes" id="UP000287171"/>
    </source>
</evidence>
<gene>
    <name evidence="3" type="ORF">KDA_26260</name>
</gene>
<organism evidence="3 4">
    <name type="scientific">Dictyobacter alpinus</name>
    <dbReference type="NCBI Taxonomy" id="2014873"/>
    <lineage>
        <taxon>Bacteria</taxon>
        <taxon>Bacillati</taxon>
        <taxon>Chloroflexota</taxon>
        <taxon>Ktedonobacteria</taxon>
        <taxon>Ktedonobacterales</taxon>
        <taxon>Dictyobacteraceae</taxon>
        <taxon>Dictyobacter</taxon>
    </lineage>
</organism>
<keyword evidence="1" id="KW-0175">Coiled coil</keyword>
<dbReference type="RefSeq" id="WP_161982112.1">
    <property type="nucleotide sequence ID" value="NZ_BIFT01000001.1"/>
</dbReference>